<dbReference type="OrthoDB" id="2417308at2759"/>
<dbReference type="InterPro" id="IPR002293">
    <property type="entry name" value="AA/rel_permease1"/>
</dbReference>
<dbReference type="PANTHER" id="PTHR45649:SF11">
    <property type="entry name" value="TRANSPORTER, PUTATIVE (EUROFUNG)-RELATED"/>
    <property type="match status" value="1"/>
</dbReference>
<evidence type="ECO:0000256" key="5">
    <source>
        <dbReference type="ARBA" id="ARBA00023136"/>
    </source>
</evidence>
<dbReference type="Proteomes" id="UP000030686">
    <property type="component" value="Unassembled WGS sequence"/>
</dbReference>
<dbReference type="GO" id="GO:0022857">
    <property type="term" value="F:transmembrane transporter activity"/>
    <property type="evidence" value="ECO:0007669"/>
    <property type="project" value="InterPro"/>
</dbReference>
<feature type="transmembrane region" description="Helical" evidence="6">
    <location>
        <begin position="59"/>
        <end position="82"/>
    </location>
</feature>
<dbReference type="STRING" id="1365484.W6QK67"/>
<sequence>MTNIDDLELEAAGYEAAMPRRFSKWSLGALSFTLTCTWLGTGSAIGIGLTEASSGGTIWALPIAGVMTTIVSIGMAELASAYPVAGAQYYWSFMVAREDYRPFASFVNGWMSVIGWWLSSGSVANFVASMVLDITVAWYPDYDPKQWHAYLIYVCLIWLAAAINILMANWIPLYNKLMFVLAVLTLTSTTIVLFVVTKDHASGSAIFTDTTNRTGWSSDGFAFMLAVANSVFAYLGSDCGAHMCEEIPNPSKNVPKVMIYPLLAGFVTTLPFAAALLYATPDIDAVLHTVTGLPLFDIYYNGTGSRVAASILMAFFAFLFFSNLVANATTASRTIWAVSRDGALPYSGYWQRVHPGMQVPIHALLLSAVFVSLYGLIFLGSSTAFSAMVNAAVVFLQTSCVLPQAVLLWRGRYRVLPARYFDLGQYGSTINAISVLWVVFLDIIYCFPTEIPVTPENMSYVSVVCTGLVCFVIVLWHTTKKGIFKGPRVDFGMLNARREEAIEGILVDNDGVKEKDIGAYKGEVKLERD</sequence>
<dbReference type="EMBL" id="HG792019">
    <property type="protein sequence ID" value="CDM36780.1"/>
    <property type="molecule type" value="Genomic_DNA"/>
</dbReference>
<proteinExistence type="predicted"/>
<reference evidence="7" key="1">
    <citation type="journal article" date="2014" name="Nat. Commun.">
        <title>Multiple recent horizontal transfers of a large genomic region in cheese making fungi.</title>
        <authorList>
            <person name="Cheeseman K."/>
            <person name="Ropars J."/>
            <person name="Renault P."/>
            <person name="Dupont J."/>
            <person name="Gouzy J."/>
            <person name="Branca A."/>
            <person name="Abraham A.L."/>
            <person name="Ceppi M."/>
            <person name="Conseiller E."/>
            <person name="Debuchy R."/>
            <person name="Malagnac F."/>
            <person name="Goarin A."/>
            <person name="Silar P."/>
            <person name="Lacoste S."/>
            <person name="Sallet E."/>
            <person name="Bensimon A."/>
            <person name="Giraud T."/>
            <person name="Brygoo Y."/>
        </authorList>
    </citation>
    <scope>NUCLEOTIDE SEQUENCE [LARGE SCALE GENOMIC DNA]</scope>
    <source>
        <strain evidence="7">FM164</strain>
    </source>
</reference>
<feature type="transmembrane region" description="Helical" evidence="6">
    <location>
        <begin position="385"/>
        <end position="409"/>
    </location>
</feature>
<evidence type="ECO:0000256" key="1">
    <source>
        <dbReference type="ARBA" id="ARBA00004141"/>
    </source>
</evidence>
<name>W6QK67_PENRF</name>
<keyword evidence="5 6" id="KW-0472">Membrane</keyword>
<keyword evidence="8" id="KW-1185">Reference proteome</keyword>
<feature type="transmembrane region" description="Helical" evidence="6">
    <location>
        <begin position="216"/>
        <end position="236"/>
    </location>
</feature>
<feature type="transmembrane region" description="Helical" evidence="6">
    <location>
        <begin position="257"/>
        <end position="279"/>
    </location>
</feature>
<feature type="transmembrane region" description="Helical" evidence="6">
    <location>
        <begin position="430"/>
        <end position="447"/>
    </location>
</feature>
<feature type="transmembrane region" description="Helical" evidence="6">
    <location>
        <begin position="103"/>
        <end position="127"/>
    </location>
</feature>
<feature type="transmembrane region" description="Helical" evidence="6">
    <location>
        <begin position="459"/>
        <end position="478"/>
    </location>
</feature>
<dbReference type="OMA" id="YMSACIS"/>
<dbReference type="PIRSF" id="PIRSF006060">
    <property type="entry name" value="AA_transporter"/>
    <property type="match status" value="1"/>
</dbReference>
<feature type="transmembrane region" description="Helical" evidence="6">
    <location>
        <begin position="177"/>
        <end position="196"/>
    </location>
</feature>
<keyword evidence="3 6" id="KW-0812">Transmembrane</keyword>
<dbReference type="AlphaFoldDB" id="W6QK67"/>
<keyword evidence="4 6" id="KW-1133">Transmembrane helix</keyword>
<evidence type="ECO:0000256" key="3">
    <source>
        <dbReference type="ARBA" id="ARBA00022692"/>
    </source>
</evidence>
<feature type="transmembrane region" description="Helical" evidence="6">
    <location>
        <begin position="359"/>
        <end position="379"/>
    </location>
</feature>
<evidence type="ECO:0000256" key="2">
    <source>
        <dbReference type="ARBA" id="ARBA00022448"/>
    </source>
</evidence>
<evidence type="ECO:0000313" key="8">
    <source>
        <dbReference type="Proteomes" id="UP000030686"/>
    </source>
</evidence>
<evidence type="ECO:0000313" key="7">
    <source>
        <dbReference type="EMBL" id="CDM36780.1"/>
    </source>
</evidence>
<dbReference type="Gene3D" id="1.20.1740.10">
    <property type="entry name" value="Amino acid/polyamine transporter I"/>
    <property type="match status" value="1"/>
</dbReference>
<feature type="transmembrane region" description="Helical" evidence="6">
    <location>
        <begin position="147"/>
        <end position="170"/>
    </location>
</feature>
<dbReference type="Pfam" id="PF13520">
    <property type="entry name" value="AA_permease_2"/>
    <property type="match status" value="1"/>
</dbReference>
<dbReference type="GO" id="GO:0016020">
    <property type="term" value="C:membrane"/>
    <property type="evidence" value="ECO:0007669"/>
    <property type="project" value="UniProtKB-SubCell"/>
</dbReference>
<gene>
    <name evidence="7" type="ORF">PROQFM164_S05g000613</name>
</gene>
<comment type="subcellular location">
    <subcellularLocation>
        <location evidence="1">Membrane</location>
        <topology evidence="1">Multi-pass membrane protein</topology>
    </subcellularLocation>
</comment>
<protein>
    <submittedName>
        <fullName evidence="7">Amino acid/polyamine transporter I</fullName>
    </submittedName>
</protein>
<keyword evidence="2" id="KW-0813">Transport</keyword>
<feature type="transmembrane region" description="Helical" evidence="6">
    <location>
        <begin position="307"/>
        <end position="326"/>
    </location>
</feature>
<evidence type="ECO:0000256" key="6">
    <source>
        <dbReference type="SAM" id="Phobius"/>
    </source>
</evidence>
<organism evidence="7 8">
    <name type="scientific">Penicillium roqueforti (strain FM164)</name>
    <dbReference type="NCBI Taxonomy" id="1365484"/>
    <lineage>
        <taxon>Eukaryota</taxon>
        <taxon>Fungi</taxon>
        <taxon>Dikarya</taxon>
        <taxon>Ascomycota</taxon>
        <taxon>Pezizomycotina</taxon>
        <taxon>Eurotiomycetes</taxon>
        <taxon>Eurotiomycetidae</taxon>
        <taxon>Eurotiales</taxon>
        <taxon>Aspergillaceae</taxon>
        <taxon>Penicillium</taxon>
    </lineage>
</organism>
<evidence type="ECO:0000256" key="4">
    <source>
        <dbReference type="ARBA" id="ARBA00022989"/>
    </source>
</evidence>
<dbReference type="PANTHER" id="PTHR45649">
    <property type="entry name" value="AMINO-ACID PERMEASE BAT1"/>
    <property type="match status" value="1"/>
</dbReference>
<feature type="transmembrane region" description="Helical" evidence="6">
    <location>
        <begin position="27"/>
        <end position="47"/>
    </location>
</feature>
<accession>W6QK67</accession>